<keyword evidence="4 8" id="KW-0863">Zinc-finger</keyword>
<dbReference type="InterPro" id="IPR013087">
    <property type="entry name" value="Znf_C2H2_type"/>
</dbReference>
<dbReference type="GO" id="GO:0008270">
    <property type="term" value="F:zinc ion binding"/>
    <property type="evidence" value="ECO:0007669"/>
    <property type="project" value="UniProtKB-KW"/>
</dbReference>
<dbReference type="GO" id="GO:0005634">
    <property type="term" value="C:nucleus"/>
    <property type="evidence" value="ECO:0007669"/>
    <property type="project" value="UniProtKB-SubCell"/>
</dbReference>
<evidence type="ECO:0000256" key="5">
    <source>
        <dbReference type="ARBA" id="ARBA00022833"/>
    </source>
</evidence>
<protein>
    <recommendedName>
        <fullName evidence="10">C2H2-type domain-containing protein</fullName>
    </recommendedName>
</protein>
<keyword evidence="2" id="KW-0479">Metal-binding</keyword>
<dbReference type="Proteomes" id="UP000305948">
    <property type="component" value="Unassembled WGS sequence"/>
</dbReference>
<evidence type="ECO:0000256" key="6">
    <source>
        <dbReference type="ARBA" id="ARBA00023125"/>
    </source>
</evidence>
<evidence type="ECO:0000256" key="2">
    <source>
        <dbReference type="ARBA" id="ARBA00022723"/>
    </source>
</evidence>
<keyword evidence="7" id="KW-0539">Nucleus</keyword>
<accession>A0A5C3MXT6</accession>
<evidence type="ECO:0000256" key="1">
    <source>
        <dbReference type="ARBA" id="ARBA00004123"/>
    </source>
</evidence>
<name>A0A5C3MXT6_9AGAM</name>
<evidence type="ECO:0000256" key="7">
    <source>
        <dbReference type="ARBA" id="ARBA00023242"/>
    </source>
</evidence>
<evidence type="ECO:0000256" key="9">
    <source>
        <dbReference type="SAM" id="MobiDB-lite"/>
    </source>
</evidence>
<dbReference type="InterPro" id="IPR036236">
    <property type="entry name" value="Znf_C2H2_sf"/>
</dbReference>
<feature type="domain" description="C2H2-type" evidence="10">
    <location>
        <begin position="74"/>
        <end position="97"/>
    </location>
</feature>
<sequence>MPKASSASDSTFPCDQCGKTFTRRHGLTRHLQTHLPEEDRNWYQCQYLECTFRTLQKSNLENHIHSMHTLEPIAFCEDCGRGFRDRSCLSKHRKRKHGMGAALRRVDRTVDYDSVPCYRSYQPRRFSPTSSNSSGLYSPPPASSWSTVASPSTSQPSPVVKAEAMVDTSEFAALSFWPSVAPSPDVQLLPIMKAEDMVDTVQPAWLDTAAGPFSWPQLPACTPADVLPDYSQFDFSMPEPVSCDFPWLSEDCTLEVSMGSHMGFDLFQGWDWSHPLFTSAF</sequence>
<dbReference type="Pfam" id="PF00096">
    <property type="entry name" value="zf-C2H2"/>
    <property type="match status" value="2"/>
</dbReference>
<keyword evidence="5" id="KW-0862">Zinc</keyword>
<evidence type="ECO:0000256" key="4">
    <source>
        <dbReference type="ARBA" id="ARBA00022771"/>
    </source>
</evidence>
<feature type="compositionally biased region" description="Low complexity" evidence="9">
    <location>
        <begin position="143"/>
        <end position="154"/>
    </location>
</feature>
<keyword evidence="6" id="KW-0238">DNA-binding</keyword>
<dbReference type="PANTHER" id="PTHR24379:SF121">
    <property type="entry name" value="C2H2-TYPE DOMAIN-CONTAINING PROTEIN"/>
    <property type="match status" value="1"/>
</dbReference>
<dbReference type="GO" id="GO:0003677">
    <property type="term" value="F:DNA binding"/>
    <property type="evidence" value="ECO:0007669"/>
    <property type="project" value="UniProtKB-KW"/>
</dbReference>
<feature type="domain" description="C2H2-type" evidence="10">
    <location>
        <begin position="12"/>
        <end position="39"/>
    </location>
</feature>
<dbReference type="AlphaFoldDB" id="A0A5C3MXT6"/>
<feature type="domain" description="C2H2-type" evidence="10">
    <location>
        <begin position="43"/>
        <end position="73"/>
    </location>
</feature>
<keyword evidence="12" id="KW-1185">Reference proteome</keyword>
<dbReference type="OrthoDB" id="654211at2759"/>
<organism evidence="11 12">
    <name type="scientific">Heliocybe sulcata</name>
    <dbReference type="NCBI Taxonomy" id="5364"/>
    <lineage>
        <taxon>Eukaryota</taxon>
        <taxon>Fungi</taxon>
        <taxon>Dikarya</taxon>
        <taxon>Basidiomycota</taxon>
        <taxon>Agaricomycotina</taxon>
        <taxon>Agaricomycetes</taxon>
        <taxon>Gloeophyllales</taxon>
        <taxon>Gloeophyllaceae</taxon>
        <taxon>Heliocybe</taxon>
    </lineage>
</organism>
<dbReference type="FunFam" id="3.30.160.60:FF:000045">
    <property type="entry name" value="ZFP69 zinc finger protein B"/>
    <property type="match status" value="1"/>
</dbReference>
<evidence type="ECO:0000256" key="8">
    <source>
        <dbReference type="PROSITE-ProRule" id="PRU00042"/>
    </source>
</evidence>
<dbReference type="PROSITE" id="PS00028">
    <property type="entry name" value="ZINC_FINGER_C2H2_1"/>
    <property type="match status" value="2"/>
</dbReference>
<dbReference type="PROSITE" id="PS50157">
    <property type="entry name" value="ZINC_FINGER_C2H2_2"/>
    <property type="match status" value="3"/>
</dbReference>
<evidence type="ECO:0000259" key="10">
    <source>
        <dbReference type="PROSITE" id="PS50157"/>
    </source>
</evidence>
<gene>
    <name evidence="11" type="ORF">OE88DRAFT_1736662</name>
</gene>
<dbReference type="SUPFAM" id="SSF57667">
    <property type="entry name" value="beta-beta-alpha zinc fingers"/>
    <property type="match status" value="2"/>
</dbReference>
<reference evidence="11 12" key="1">
    <citation type="journal article" date="2019" name="Nat. Ecol. Evol.">
        <title>Megaphylogeny resolves global patterns of mushroom evolution.</title>
        <authorList>
            <person name="Varga T."/>
            <person name="Krizsan K."/>
            <person name="Foldi C."/>
            <person name="Dima B."/>
            <person name="Sanchez-Garcia M."/>
            <person name="Sanchez-Ramirez S."/>
            <person name="Szollosi G.J."/>
            <person name="Szarkandi J.G."/>
            <person name="Papp V."/>
            <person name="Albert L."/>
            <person name="Andreopoulos W."/>
            <person name="Angelini C."/>
            <person name="Antonin V."/>
            <person name="Barry K.W."/>
            <person name="Bougher N.L."/>
            <person name="Buchanan P."/>
            <person name="Buyck B."/>
            <person name="Bense V."/>
            <person name="Catcheside P."/>
            <person name="Chovatia M."/>
            <person name="Cooper J."/>
            <person name="Damon W."/>
            <person name="Desjardin D."/>
            <person name="Finy P."/>
            <person name="Geml J."/>
            <person name="Haridas S."/>
            <person name="Hughes K."/>
            <person name="Justo A."/>
            <person name="Karasinski D."/>
            <person name="Kautmanova I."/>
            <person name="Kiss B."/>
            <person name="Kocsube S."/>
            <person name="Kotiranta H."/>
            <person name="LaButti K.M."/>
            <person name="Lechner B.E."/>
            <person name="Liimatainen K."/>
            <person name="Lipzen A."/>
            <person name="Lukacs Z."/>
            <person name="Mihaltcheva S."/>
            <person name="Morgado L.N."/>
            <person name="Niskanen T."/>
            <person name="Noordeloos M.E."/>
            <person name="Ohm R.A."/>
            <person name="Ortiz-Santana B."/>
            <person name="Ovrebo C."/>
            <person name="Racz N."/>
            <person name="Riley R."/>
            <person name="Savchenko A."/>
            <person name="Shiryaev A."/>
            <person name="Soop K."/>
            <person name="Spirin V."/>
            <person name="Szebenyi C."/>
            <person name="Tomsovsky M."/>
            <person name="Tulloss R.E."/>
            <person name="Uehling J."/>
            <person name="Grigoriev I.V."/>
            <person name="Vagvolgyi C."/>
            <person name="Papp T."/>
            <person name="Martin F.M."/>
            <person name="Miettinen O."/>
            <person name="Hibbett D.S."/>
            <person name="Nagy L.G."/>
        </authorList>
    </citation>
    <scope>NUCLEOTIDE SEQUENCE [LARGE SCALE GENOMIC DNA]</scope>
    <source>
        <strain evidence="11 12">OMC1185</strain>
    </source>
</reference>
<comment type="subcellular location">
    <subcellularLocation>
        <location evidence="1">Nucleus</location>
    </subcellularLocation>
</comment>
<dbReference type="Gene3D" id="3.30.160.60">
    <property type="entry name" value="Classic Zinc Finger"/>
    <property type="match status" value="2"/>
</dbReference>
<dbReference type="STRING" id="5364.A0A5C3MXT6"/>
<keyword evidence="3" id="KW-0677">Repeat</keyword>
<evidence type="ECO:0000313" key="11">
    <source>
        <dbReference type="EMBL" id="TFK49665.1"/>
    </source>
</evidence>
<dbReference type="PANTHER" id="PTHR24379">
    <property type="entry name" value="KRAB AND ZINC FINGER DOMAIN-CONTAINING"/>
    <property type="match status" value="1"/>
</dbReference>
<feature type="compositionally biased region" description="Polar residues" evidence="9">
    <location>
        <begin position="127"/>
        <end position="136"/>
    </location>
</feature>
<dbReference type="SMART" id="SM00355">
    <property type="entry name" value="ZnF_C2H2"/>
    <property type="match status" value="3"/>
</dbReference>
<dbReference type="EMBL" id="ML213515">
    <property type="protein sequence ID" value="TFK49665.1"/>
    <property type="molecule type" value="Genomic_DNA"/>
</dbReference>
<feature type="region of interest" description="Disordered" evidence="9">
    <location>
        <begin position="125"/>
        <end position="156"/>
    </location>
</feature>
<evidence type="ECO:0000313" key="12">
    <source>
        <dbReference type="Proteomes" id="UP000305948"/>
    </source>
</evidence>
<evidence type="ECO:0000256" key="3">
    <source>
        <dbReference type="ARBA" id="ARBA00022737"/>
    </source>
</evidence>
<proteinExistence type="predicted"/>